<dbReference type="AlphaFoldDB" id="A0AAE0VZA2"/>
<feature type="compositionally biased region" description="Basic and acidic residues" evidence="6">
    <location>
        <begin position="852"/>
        <end position="867"/>
    </location>
</feature>
<dbReference type="GO" id="GO:0050839">
    <property type="term" value="F:cell adhesion molecule binding"/>
    <property type="evidence" value="ECO:0007669"/>
    <property type="project" value="TreeGrafter"/>
</dbReference>
<dbReference type="Pfam" id="PF08205">
    <property type="entry name" value="C2-set_2"/>
    <property type="match status" value="1"/>
</dbReference>
<reference evidence="10" key="1">
    <citation type="journal article" date="2021" name="Genome Biol. Evol.">
        <title>A High-Quality Reference Genome for a Parasitic Bivalve with Doubly Uniparental Inheritance (Bivalvia: Unionida).</title>
        <authorList>
            <person name="Smith C.H."/>
        </authorList>
    </citation>
    <scope>NUCLEOTIDE SEQUENCE</scope>
    <source>
        <strain evidence="10">CHS0354</strain>
    </source>
</reference>
<feature type="transmembrane region" description="Helical" evidence="7">
    <location>
        <begin position="759"/>
        <end position="783"/>
    </location>
</feature>
<dbReference type="PROSITE" id="PS50835">
    <property type="entry name" value="IG_LIKE"/>
    <property type="match status" value="5"/>
</dbReference>
<evidence type="ECO:0000256" key="4">
    <source>
        <dbReference type="ARBA" id="ARBA00023180"/>
    </source>
</evidence>
<dbReference type="SMART" id="SM00409">
    <property type="entry name" value="IG"/>
    <property type="match status" value="4"/>
</dbReference>
<keyword evidence="11" id="KW-1185">Reference proteome</keyword>
<evidence type="ECO:0000256" key="3">
    <source>
        <dbReference type="ARBA" id="ARBA00023157"/>
    </source>
</evidence>
<keyword evidence="8" id="KW-0732">Signal</keyword>
<feature type="domain" description="Ig-like" evidence="9">
    <location>
        <begin position="540"/>
        <end position="635"/>
    </location>
</feature>
<evidence type="ECO:0000256" key="8">
    <source>
        <dbReference type="SAM" id="SignalP"/>
    </source>
</evidence>
<dbReference type="InterPro" id="IPR007110">
    <property type="entry name" value="Ig-like_dom"/>
</dbReference>
<evidence type="ECO:0000256" key="6">
    <source>
        <dbReference type="SAM" id="MobiDB-lite"/>
    </source>
</evidence>
<dbReference type="PANTHER" id="PTHR11640">
    <property type="entry name" value="NEPHRIN"/>
    <property type="match status" value="1"/>
</dbReference>
<reference evidence="10" key="3">
    <citation type="submission" date="2023-05" db="EMBL/GenBank/DDBJ databases">
        <authorList>
            <person name="Smith C.H."/>
        </authorList>
    </citation>
    <scope>NUCLEOTIDE SEQUENCE</scope>
    <source>
        <strain evidence="10">CHS0354</strain>
        <tissue evidence="10">Mantle</tissue>
    </source>
</reference>
<dbReference type="GO" id="GO:0005911">
    <property type="term" value="C:cell-cell junction"/>
    <property type="evidence" value="ECO:0007669"/>
    <property type="project" value="TreeGrafter"/>
</dbReference>
<feature type="domain" description="Ig-like" evidence="9">
    <location>
        <begin position="132"/>
        <end position="240"/>
    </location>
</feature>
<evidence type="ECO:0000256" key="2">
    <source>
        <dbReference type="ARBA" id="ARBA00023136"/>
    </source>
</evidence>
<keyword evidence="7" id="KW-1133">Transmembrane helix</keyword>
<proteinExistence type="predicted"/>
<dbReference type="InterPro" id="IPR013162">
    <property type="entry name" value="CD80_C2-set"/>
</dbReference>
<organism evidence="10 11">
    <name type="scientific">Potamilus streckersoni</name>
    <dbReference type="NCBI Taxonomy" id="2493646"/>
    <lineage>
        <taxon>Eukaryota</taxon>
        <taxon>Metazoa</taxon>
        <taxon>Spiralia</taxon>
        <taxon>Lophotrochozoa</taxon>
        <taxon>Mollusca</taxon>
        <taxon>Bivalvia</taxon>
        <taxon>Autobranchia</taxon>
        <taxon>Heteroconchia</taxon>
        <taxon>Palaeoheterodonta</taxon>
        <taxon>Unionida</taxon>
        <taxon>Unionoidea</taxon>
        <taxon>Unionidae</taxon>
        <taxon>Ambleminae</taxon>
        <taxon>Lampsilini</taxon>
        <taxon>Potamilus</taxon>
    </lineage>
</organism>
<feature type="domain" description="Ig-like" evidence="9">
    <location>
        <begin position="350"/>
        <end position="441"/>
    </location>
</feature>
<name>A0AAE0VZA2_9BIVA</name>
<comment type="caution">
    <text evidence="10">The sequence shown here is derived from an EMBL/GenBank/DDBJ whole genome shotgun (WGS) entry which is preliminary data.</text>
</comment>
<feature type="domain" description="Ig-like" evidence="9">
    <location>
        <begin position="23"/>
        <end position="125"/>
    </location>
</feature>
<feature type="chain" id="PRO_5041925504" description="Ig-like domain-containing protein" evidence="8">
    <location>
        <begin position="24"/>
        <end position="895"/>
    </location>
</feature>
<evidence type="ECO:0000256" key="7">
    <source>
        <dbReference type="SAM" id="Phobius"/>
    </source>
</evidence>
<comment type="subcellular location">
    <subcellularLocation>
        <location evidence="1">Membrane</location>
        <topology evidence="1">Single-pass type I membrane protein</topology>
    </subcellularLocation>
</comment>
<accession>A0AAE0VZA2</accession>
<reference evidence="10" key="2">
    <citation type="journal article" date="2021" name="Genome Biol. Evol.">
        <title>Developing a high-quality reference genome for a parasitic bivalve with doubly uniparental inheritance (Bivalvia: Unionida).</title>
        <authorList>
            <person name="Smith C.H."/>
        </authorList>
    </citation>
    <scope>NUCLEOTIDE SEQUENCE</scope>
    <source>
        <strain evidence="10">CHS0354</strain>
        <tissue evidence="10">Mantle</tissue>
    </source>
</reference>
<evidence type="ECO:0000256" key="5">
    <source>
        <dbReference type="ARBA" id="ARBA00023319"/>
    </source>
</evidence>
<evidence type="ECO:0000256" key="1">
    <source>
        <dbReference type="ARBA" id="ARBA00004479"/>
    </source>
</evidence>
<dbReference type="Gene3D" id="2.60.40.10">
    <property type="entry name" value="Immunoglobulins"/>
    <property type="match status" value="4"/>
</dbReference>
<evidence type="ECO:0000259" key="9">
    <source>
        <dbReference type="PROSITE" id="PS50835"/>
    </source>
</evidence>
<dbReference type="Proteomes" id="UP001195483">
    <property type="component" value="Unassembled WGS sequence"/>
</dbReference>
<dbReference type="EMBL" id="JAEAOA010001026">
    <property type="protein sequence ID" value="KAK3596203.1"/>
    <property type="molecule type" value="Genomic_DNA"/>
</dbReference>
<dbReference type="GO" id="GO:0098609">
    <property type="term" value="P:cell-cell adhesion"/>
    <property type="evidence" value="ECO:0007669"/>
    <property type="project" value="TreeGrafter"/>
</dbReference>
<dbReference type="InterPro" id="IPR003598">
    <property type="entry name" value="Ig_sub2"/>
</dbReference>
<dbReference type="SUPFAM" id="SSF48726">
    <property type="entry name" value="Immunoglobulin"/>
    <property type="match status" value="4"/>
</dbReference>
<keyword evidence="5" id="KW-0393">Immunoglobulin domain</keyword>
<dbReference type="PANTHER" id="PTHR11640:SF31">
    <property type="entry name" value="IRREGULAR CHIASM C-ROUGHEST PROTEIN-RELATED"/>
    <property type="match status" value="1"/>
</dbReference>
<dbReference type="Pfam" id="PF13927">
    <property type="entry name" value="Ig_3"/>
    <property type="match status" value="1"/>
</dbReference>
<feature type="signal peptide" evidence="8">
    <location>
        <begin position="1"/>
        <end position="23"/>
    </location>
</feature>
<dbReference type="InterPro" id="IPR036179">
    <property type="entry name" value="Ig-like_dom_sf"/>
</dbReference>
<keyword evidence="2 7" id="KW-0472">Membrane</keyword>
<sequence length="895" mass="99477">MFSYICMLYIGLVSFDHVANVNALVTLQSNHVMPTQGNSLTLSCLIQDVVNDNSITWFVPKSIIGTANCYRLSGFCTGSTPGYTYTVNQSGAYLDITSINRYQDEGTWKCSYRGSDGLDTVRAINITVYTLPSQLIYTIDVQAPMDLSTSNLTLQCKTSSCTNPVPFIKWYYKIQTSPIISGVYSVGISITSSDGSCSSQEKLYTSTLQIPMYTTWSDNSDKNVTFYCRTEYPDPSRNIQSTDSGTVRFAVAVTSVILSIYASEVVFYEGYPQMMTCISSPSRPISTIRWFLGSSPLTNNITTTNTIDNTGLYILTSQIFLTLMRNASNQQIKCEGFIGGQQAVTSMEKPSVNVWYKPSKPLIREYGAVNSGFPWLENMTRTLQCYSSDYGNPGANLTWLTDRGVMDTMNNLVIIGLMPSDDNRKISCKLFNRFTSDKNIDVLSDPVMLNIEYYPIILYNASVHLLVNETQSLSVLCVAKGNPKPQLIQWKNQPNSIALRLDNISRIHKGTYTCEATAFSSKYGTITSQKQLDIIVQYAPDVKVTLNGSKQQNETAILICEAQGIPAQYTFYTWIQMWEDTVVRTGLQGATSASQNTITIDSLSLESMGTYICTANNGITGINGTINQTGSGSLNITGIPNILVNSTLFFGELGMSVSITIPLYSNPVIESIVFQRNGTEIINSSRTLTLLTWEIVNYAFYGSMVKLKAQKAHLIIQNLTHGDFVNYILELRNSIGKTFFRFKLDAFEPNVYKSPESSVAGIAGGISAGIVIILGLIIGMFIWRRNLCMNKCEHVTDKDIKQEQEVRKNQTSSSPLKEDVASGNEYEGLHFTDTEVNQYLELNVMTTENTENSDKRSPESDSYEKLHPYANNDIQMYSTLKIPAKDSQKVYENAG</sequence>
<dbReference type="InterPro" id="IPR013783">
    <property type="entry name" value="Ig-like_fold"/>
</dbReference>
<feature type="domain" description="Ig-like" evidence="9">
    <location>
        <begin position="455"/>
        <end position="533"/>
    </location>
</feature>
<evidence type="ECO:0000313" key="11">
    <source>
        <dbReference type="Proteomes" id="UP001195483"/>
    </source>
</evidence>
<dbReference type="CDD" id="cd00096">
    <property type="entry name" value="Ig"/>
    <property type="match status" value="1"/>
</dbReference>
<dbReference type="InterPro" id="IPR003599">
    <property type="entry name" value="Ig_sub"/>
</dbReference>
<keyword evidence="7" id="KW-0812">Transmembrane</keyword>
<dbReference type="SMART" id="SM00408">
    <property type="entry name" value="IGc2"/>
    <property type="match status" value="3"/>
</dbReference>
<keyword evidence="3" id="KW-1015">Disulfide bond</keyword>
<keyword evidence="4" id="KW-0325">Glycoprotein</keyword>
<protein>
    <recommendedName>
        <fullName evidence="9">Ig-like domain-containing protein</fullName>
    </recommendedName>
</protein>
<evidence type="ECO:0000313" key="10">
    <source>
        <dbReference type="EMBL" id="KAK3596203.1"/>
    </source>
</evidence>
<gene>
    <name evidence="10" type="ORF">CHS0354_016693</name>
</gene>
<dbReference type="GO" id="GO:0005886">
    <property type="term" value="C:plasma membrane"/>
    <property type="evidence" value="ECO:0007669"/>
    <property type="project" value="TreeGrafter"/>
</dbReference>
<dbReference type="InterPro" id="IPR051275">
    <property type="entry name" value="Cell_adhesion_signaling"/>
</dbReference>
<feature type="region of interest" description="Disordered" evidence="6">
    <location>
        <begin position="846"/>
        <end position="870"/>
    </location>
</feature>